<protein>
    <recommendedName>
        <fullName evidence="2">Glycosyltransferase subfamily 4-like N-terminal domain-containing protein</fullName>
    </recommendedName>
</protein>
<accession>A0A382NU29</accession>
<proteinExistence type="predicted"/>
<dbReference type="AlphaFoldDB" id="A0A382NU29"/>
<evidence type="ECO:0008006" key="2">
    <source>
        <dbReference type="Google" id="ProtNLM"/>
    </source>
</evidence>
<dbReference type="EMBL" id="UINC01101970">
    <property type="protein sequence ID" value="SVC63222.1"/>
    <property type="molecule type" value="Genomic_DNA"/>
</dbReference>
<gene>
    <name evidence="1" type="ORF">METZ01_LOCUS316076</name>
</gene>
<sequence>MRIGVVFHGNPLAGGCFQQSLKATTLLAKEESEHEFLYYTPDAGNATAGRRVGLPMRTFRFGRRERLVHKLRQHIYLNHLLERFGLFPPFDAIFEKEGVDLLYFTGPTHLCLFLE</sequence>
<reference evidence="1" key="1">
    <citation type="submission" date="2018-05" db="EMBL/GenBank/DDBJ databases">
        <authorList>
            <person name="Lanie J.A."/>
            <person name="Ng W.-L."/>
            <person name="Kazmierczak K.M."/>
            <person name="Andrzejewski T.M."/>
            <person name="Davidsen T.M."/>
            <person name="Wayne K.J."/>
            <person name="Tettelin H."/>
            <person name="Glass J.I."/>
            <person name="Rusch D."/>
            <person name="Podicherti R."/>
            <person name="Tsui H.-C.T."/>
            <person name="Winkler M.E."/>
        </authorList>
    </citation>
    <scope>NUCLEOTIDE SEQUENCE</scope>
</reference>
<organism evidence="1">
    <name type="scientific">marine metagenome</name>
    <dbReference type="NCBI Taxonomy" id="408172"/>
    <lineage>
        <taxon>unclassified sequences</taxon>
        <taxon>metagenomes</taxon>
        <taxon>ecological metagenomes</taxon>
    </lineage>
</organism>
<feature type="non-terminal residue" evidence="1">
    <location>
        <position position="115"/>
    </location>
</feature>
<evidence type="ECO:0000313" key="1">
    <source>
        <dbReference type="EMBL" id="SVC63222.1"/>
    </source>
</evidence>
<name>A0A382NU29_9ZZZZ</name>
<dbReference type="PROSITE" id="PS51257">
    <property type="entry name" value="PROKAR_LIPOPROTEIN"/>
    <property type="match status" value="1"/>
</dbReference>